<dbReference type="Pfam" id="PF12802">
    <property type="entry name" value="MarR_2"/>
    <property type="match status" value="1"/>
</dbReference>
<dbReference type="InterPro" id="IPR036388">
    <property type="entry name" value="WH-like_DNA-bd_sf"/>
</dbReference>
<keyword evidence="3" id="KW-1185">Reference proteome</keyword>
<feature type="domain" description="HTH marR-type" evidence="1">
    <location>
        <begin position="29"/>
        <end position="127"/>
    </location>
</feature>
<dbReference type="EMBL" id="JAHBOH010000001">
    <property type="protein sequence ID" value="MBT0993562.1"/>
    <property type="molecule type" value="Genomic_DNA"/>
</dbReference>
<evidence type="ECO:0000313" key="2">
    <source>
        <dbReference type="EMBL" id="MBT0993562.1"/>
    </source>
</evidence>
<comment type="caution">
    <text evidence="2">The sequence shown here is derived from an EMBL/GenBank/DDBJ whole genome shotgun (WGS) entry which is preliminary data.</text>
</comment>
<reference evidence="2 3" key="1">
    <citation type="submission" date="2021-05" db="EMBL/GenBank/DDBJ databases">
        <title>Description of Cellulomonas sp. DKR-3 sp. nov.</title>
        <authorList>
            <person name="Dahal R.H."/>
            <person name="Chaudhary D.K."/>
        </authorList>
    </citation>
    <scope>NUCLEOTIDE SEQUENCE [LARGE SCALE GENOMIC DNA]</scope>
    <source>
        <strain evidence="2 3">DKR-3</strain>
    </source>
</reference>
<evidence type="ECO:0000313" key="3">
    <source>
        <dbReference type="Proteomes" id="UP000722125"/>
    </source>
</evidence>
<dbReference type="Gene3D" id="1.10.10.10">
    <property type="entry name" value="Winged helix-like DNA-binding domain superfamily/Winged helix DNA-binding domain"/>
    <property type="match status" value="1"/>
</dbReference>
<dbReference type="SUPFAM" id="SSF46785">
    <property type="entry name" value="Winged helix' DNA-binding domain"/>
    <property type="match status" value="1"/>
</dbReference>
<gene>
    <name evidence="2" type="ORF">KIN34_04590</name>
</gene>
<name>A0ABS5TWT7_9CELL</name>
<dbReference type="InterPro" id="IPR000835">
    <property type="entry name" value="HTH_MarR-typ"/>
</dbReference>
<dbReference type="SMART" id="SM00347">
    <property type="entry name" value="HTH_MARR"/>
    <property type="match status" value="1"/>
</dbReference>
<organism evidence="2 3">
    <name type="scientific">Cellulomonas fulva</name>
    <dbReference type="NCBI Taxonomy" id="2835530"/>
    <lineage>
        <taxon>Bacteria</taxon>
        <taxon>Bacillati</taxon>
        <taxon>Actinomycetota</taxon>
        <taxon>Actinomycetes</taxon>
        <taxon>Micrococcales</taxon>
        <taxon>Cellulomonadaceae</taxon>
        <taxon>Cellulomonas</taxon>
    </lineage>
</organism>
<sequence>MPSTPSRTTLTRELHLASLVHRLERQRRTWEARSTLGTAELRLLWLLTEGEPRTLREIAERLHLEQSTVNRQVNAAVKAGHVRKSRAPGSAFLFEPTPAGRAQLEEDTAYALGQFRVVLDRLGPDDAAHLLELLGRFVDLYGEAVDETETGRP</sequence>
<proteinExistence type="predicted"/>
<dbReference type="Proteomes" id="UP000722125">
    <property type="component" value="Unassembled WGS sequence"/>
</dbReference>
<dbReference type="InterPro" id="IPR036390">
    <property type="entry name" value="WH_DNA-bd_sf"/>
</dbReference>
<dbReference type="RefSeq" id="WP_214347334.1">
    <property type="nucleotide sequence ID" value="NZ_JAHBOH010000001.1"/>
</dbReference>
<protein>
    <submittedName>
        <fullName evidence="2">MarR family winged helix-turn-helix transcriptional regulator</fullName>
    </submittedName>
</protein>
<evidence type="ECO:0000259" key="1">
    <source>
        <dbReference type="SMART" id="SM00347"/>
    </source>
</evidence>
<accession>A0ABS5TWT7</accession>